<dbReference type="InterPro" id="IPR011059">
    <property type="entry name" value="Metal-dep_hydrolase_composite"/>
</dbReference>
<dbReference type="PANTHER" id="PTHR43794">
    <property type="entry name" value="AMINOHYDROLASE SSNA-RELATED"/>
    <property type="match status" value="1"/>
</dbReference>
<feature type="domain" description="Amidohydrolase-related" evidence="2">
    <location>
        <begin position="56"/>
        <end position="406"/>
    </location>
</feature>
<gene>
    <name evidence="3" type="ORF">MMF94_42080</name>
</gene>
<organism evidence="3 4">
    <name type="scientific">Pseudonocardia alaniniphila</name>
    <dbReference type="NCBI Taxonomy" id="75291"/>
    <lineage>
        <taxon>Bacteria</taxon>
        <taxon>Bacillati</taxon>
        <taxon>Actinomycetota</taxon>
        <taxon>Actinomycetes</taxon>
        <taxon>Pseudonocardiales</taxon>
        <taxon>Pseudonocardiaceae</taxon>
        <taxon>Pseudonocardia</taxon>
    </lineage>
</organism>
<dbReference type="SUPFAM" id="SSF51556">
    <property type="entry name" value="Metallo-dependent hydrolases"/>
    <property type="match status" value="1"/>
</dbReference>
<accession>A0ABS9TUR8</accession>
<keyword evidence="4" id="KW-1185">Reference proteome</keyword>
<dbReference type="InterPro" id="IPR032466">
    <property type="entry name" value="Metal_Hydrolase"/>
</dbReference>
<dbReference type="Pfam" id="PF01979">
    <property type="entry name" value="Amidohydro_1"/>
    <property type="match status" value="1"/>
</dbReference>
<dbReference type="Proteomes" id="UP001299970">
    <property type="component" value="Unassembled WGS sequence"/>
</dbReference>
<sequence length="442" mass="46293">MADSTLIRGGSILTMDARDTELPAGDLLVTGDSIAGVGTELDAPPGTEVIDATGLLVLPGLVDTHRHTWQTPLRHLGAEWSLDDYARLLLGEVGARYEPSDVYAGTLLGALGALDAGITTLVDWAHIQNSPAHADASVAALRDAGIRAVFGHGWSLQRGWTDSPGPHPADIRRVRTDLLADDDALVTLAMGAQAPDFVGIEGTARDFALARELDIPITSHVAGGRAQAGHRGIAELERAGLLGPDVTLVHVNRAPVEDLRRLADHGGHVSISPQLELTMPGMGSDVAVRRMLAAGLRPSLSADSEVCSAPDLFTQMRIALAVHRAEAPEEVPLPAREVLRMVTDYGARAAGLADRVGSLTPGKAADVVLLRTDGPGFAPMRAPANAVVLAAHPGLVDTVLVGGRVVKRSGRLLADLDRARDLAAATAARFSDVLIPVHRRSG</sequence>
<comment type="caution">
    <text evidence="3">The sequence shown here is derived from an EMBL/GenBank/DDBJ whole genome shotgun (WGS) entry which is preliminary data.</text>
</comment>
<keyword evidence="1" id="KW-0378">Hydrolase</keyword>
<dbReference type="PANTHER" id="PTHR43794:SF11">
    <property type="entry name" value="AMIDOHYDROLASE-RELATED DOMAIN-CONTAINING PROTEIN"/>
    <property type="match status" value="1"/>
</dbReference>
<dbReference type="Gene3D" id="2.30.40.10">
    <property type="entry name" value="Urease, subunit C, domain 1"/>
    <property type="match status" value="1"/>
</dbReference>
<dbReference type="InterPro" id="IPR050287">
    <property type="entry name" value="MTA/SAH_deaminase"/>
</dbReference>
<proteinExistence type="predicted"/>
<dbReference type="NCBIfam" id="NF006056">
    <property type="entry name" value="PRK08204.1"/>
    <property type="match status" value="1"/>
</dbReference>
<dbReference type="RefSeq" id="WP_241043110.1">
    <property type="nucleotide sequence ID" value="NZ_BAAAJF010000058.1"/>
</dbReference>
<reference evidence="3 4" key="1">
    <citation type="submission" date="2022-03" db="EMBL/GenBank/DDBJ databases">
        <title>Pseudonocardia alaer sp. nov., a novel actinomycete isolated from reed forest soil.</title>
        <authorList>
            <person name="Wang L."/>
        </authorList>
    </citation>
    <scope>NUCLEOTIDE SEQUENCE [LARGE SCALE GENOMIC DNA]</scope>
    <source>
        <strain evidence="3 4">Y-16303</strain>
    </source>
</reference>
<evidence type="ECO:0000313" key="3">
    <source>
        <dbReference type="EMBL" id="MCH6172305.1"/>
    </source>
</evidence>
<dbReference type="Gene3D" id="3.20.20.140">
    <property type="entry name" value="Metal-dependent hydrolases"/>
    <property type="match status" value="1"/>
</dbReference>
<evidence type="ECO:0000313" key="4">
    <source>
        <dbReference type="Proteomes" id="UP001299970"/>
    </source>
</evidence>
<protein>
    <submittedName>
        <fullName evidence="3">Amidohydrolase family protein</fullName>
    </submittedName>
</protein>
<dbReference type="InterPro" id="IPR006680">
    <property type="entry name" value="Amidohydro-rel"/>
</dbReference>
<evidence type="ECO:0000259" key="2">
    <source>
        <dbReference type="Pfam" id="PF01979"/>
    </source>
</evidence>
<dbReference type="EMBL" id="JAKXMK010000064">
    <property type="protein sequence ID" value="MCH6172305.1"/>
    <property type="molecule type" value="Genomic_DNA"/>
</dbReference>
<dbReference type="SUPFAM" id="SSF51338">
    <property type="entry name" value="Composite domain of metallo-dependent hydrolases"/>
    <property type="match status" value="1"/>
</dbReference>
<evidence type="ECO:0000256" key="1">
    <source>
        <dbReference type="ARBA" id="ARBA00022801"/>
    </source>
</evidence>
<name>A0ABS9TUR8_9PSEU</name>